<accession>A0A1Y2BDF2</accession>
<evidence type="ECO:0000313" key="2">
    <source>
        <dbReference type="EMBL" id="ORY32736.1"/>
    </source>
</evidence>
<dbReference type="EMBL" id="MCGO01000070">
    <property type="protein sequence ID" value="ORY32736.1"/>
    <property type="molecule type" value="Genomic_DNA"/>
</dbReference>
<protein>
    <recommendedName>
        <fullName evidence="1">Arb2 domain-containing protein</fullName>
    </recommendedName>
</protein>
<dbReference type="GO" id="GO:0031048">
    <property type="term" value="P:regulatory ncRNA-mediated heterochromatin formation"/>
    <property type="evidence" value="ECO:0007669"/>
    <property type="project" value="TreeGrafter"/>
</dbReference>
<dbReference type="GO" id="GO:0005634">
    <property type="term" value="C:nucleus"/>
    <property type="evidence" value="ECO:0007669"/>
    <property type="project" value="TreeGrafter"/>
</dbReference>
<sequence length="278" mass="30781">MGSPNPVYSDRLKALGYKIHHETLVKLDGTPFVYNIHATNRTLNESHYETVYDCLNQLIFNRLETECGMVPLTVPIDAQKGEPTIPVLMTRNALKEPRPLLLLLPGSNQSIGYWTGKIAINENVFKGSMLEYTHRAHASGYSVLILNSNQNSVATGQIVRGSEDPVSHVDYVWEYVVRGAVTESVCVVAFSYGGVCIQKLDRLRKLKGVALADSVHHRVRNPVFEKLAVNFKCSDEELGKNLGLDNVGVQTYSSGTSDHGHAAIVAIDEIFKFLKNVI</sequence>
<proteinExistence type="predicted"/>
<dbReference type="OrthoDB" id="421951at2759"/>
<dbReference type="Proteomes" id="UP000193642">
    <property type="component" value="Unassembled WGS sequence"/>
</dbReference>
<dbReference type="GO" id="GO:0035197">
    <property type="term" value="F:siRNA binding"/>
    <property type="evidence" value="ECO:0007669"/>
    <property type="project" value="TreeGrafter"/>
</dbReference>
<reference evidence="2 3" key="1">
    <citation type="submission" date="2016-07" db="EMBL/GenBank/DDBJ databases">
        <title>Pervasive Adenine N6-methylation of Active Genes in Fungi.</title>
        <authorList>
            <consortium name="DOE Joint Genome Institute"/>
            <person name="Mondo S.J."/>
            <person name="Dannebaum R.O."/>
            <person name="Kuo R.C."/>
            <person name="Labutti K."/>
            <person name="Haridas S."/>
            <person name="Kuo A."/>
            <person name="Salamov A."/>
            <person name="Ahrendt S.R."/>
            <person name="Lipzen A."/>
            <person name="Sullivan W."/>
            <person name="Andreopoulos W.B."/>
            <person name="Clum A."/>
            <person name="Lindquist E."/>
            <person name="Daum C."/>
            <person name="Ramamoorthy G.K."/>
            <person name="Gryganskyi A."/>
            <person name="Culley D."/>
            <person name="Magnuson J.K."/>
            <person name="James T.Y."/>
            <person name="O'Malley M.A."/>
            <person name="Stajich J.E."/>
            <person name="Spatafora J.W."/>
            <person name="Visel A."/>
            <person name="Grigoriev I.V."/>
        </authorList>
    </citation>
    <scope>NUCLEOTIDE SEQUENCE [LARGE SCALE GENOMIC DNA]</scope>
    <source>
        <strain evidence="2 3">JEL800</strain>
    </source>
</reference>
<dbReference type="SUPFAM" id="SSF53474">
    <property type="entry name" value="alpha/beta-Hydrolases"/>
    <property type="match status" value="1"/>
</dbReference>
<name>A0A1Y2BDF2_9FUNG</name>
<comment type="caution">
    <text evidence="2">The sequence shown here is derived from an EMBL/GenBank/DDBJ whole genome shotgun (WGS) entry which is preliminary data.</text>
</comment>
<keyword evidence="3" id="KW-1185">Reference proteome</keyword>
<dbReference type="Pfam" id="PF22749">
    <property type="entry name" value="Arb2"/>
    <property type="match status" value="2"/>
</dbReference>
<dbReference type="PANTHER" id="PTHR21357:SF4">
    <property type="entry name" value="FAM172 FAMILY PROTEIN HOMOLOG CG10038"/>
    <property type="match status" value="1"/>
</dbReference>
<feature type="domain" description="Arb2" evidence="1">
    <location>
        <begin position="157"/>
        <end position="199"/>
    </location>
</feature>
<dbReference type="InterPro" id="IPR029058">
    <property type="entry name" value="AB_hydrolase_fold"/>
</dbReference>
<evidence type="ECO:0000313" key="3">
    <source>
        <dbReference type="Proteomes" id="UP000193642"/>
    </source>
</evidence>
<dbReference type="AlphaFoldDB" id="A0A1Y2BDF2"/>
<organism evidence="2 3">
    <name type="scientific">Rhizoclosmatium globosum</name>
    <dbReference type="NCBI Taxonomy" id="329046"/>
    <lineage>
        <taxon>Eukaryota</taxon>
        <taxon>Fungi</taxon>
        <taxon>Fungi incertae sedis</taxon>
        <taxon>Chytridiomycota</taxon>
        <taxon>Chytridiomycota incertae sedis</taxon>
        <taxon>Chytridiomycetes</taxon>
        <taxon>Chytridiales</taxon>
        <taxon>Chytriomycetaceae</taxon>
        <taxon>Rhizoclosmatium</taxon>
    </lineage>
</organism>
<dbReference type="PANTHER" id="PTHR21357">
    <property type="entry name" value="FAM172 FAMILY PROTEIN HOMOLOG CG10038"/>
    <property type="match status" value="1"/>
</dbReference>
<feature type="domain" description="Arb2" evidence="1">
    <location>
        <begin position="9"/>
        <end position="152"/>
    </location>
</feature>
<evidence type="ECO:0000259" key="1">
    <source>
        <dbReference type="Pfam" id="PF22749"/>
    </source>
</evidence>
<gene>
    <name evidence="2" type="ORF">BCR33DRAFT_723394</name>
</gene>
<dbReference type="InterPro" id="IPR048263">
    <property type="entry name" value="Arb2"/>
</dbReference>
<dbReference type="InterPro" id="IPR053858">
    <property type="entry name" value="Arb2_dom"/>
</dbReference>